<keyword evidence="6" id="KW-1185">Reference proteome</keyword>
<dbReference type="SUPFAM" id="SSF81790">
    <property type="entry name" value="Myosin phosphatase inhibitor 17kDa protein, CPI-17"/>
    <property type="match status" value="1"/>
</dbReference>
<dbReference type="GO" id="GO:0005737">
    <property type="term" value="C:cytoplasm"/>
    <property type="evidence" value="ECO:0007669"/>
    <property type="project" value="InterPro"/>
</dbReference>
<evidence type="ECO:0000256" key="1">
    <source>
        <dbReference type="ARBA" id="ARBA00005483"/>
    </source>
</evidence>
<keyword evidence="2" id="KW-0597">Phosphoprotein</keyword>
<feature type="compositionally biased region" description="Low complexity" evidence="4">
    <location>
        <begin position="154"/>
        <end position="165"/>
    </location>
</feature>
<dbReference type="Pfam" id="PF05361">
    <property type="entry name" value="PP1_inhibitor"/>
    <property type="match status" value="1"/>
</dbReference>
<gene>
    <name evidence="5" type="ORF">PLEPLA_LOCUS37862</name>
</gene>
<dbReference type="InterPro" id="IPR008025">
    <property type="entry name" value="CPI-17"/>
</dbReference>
<evidence type="ECO:0008006" key="7">
    <source>
        <dbReference type="Google" id="ProtNLM"/>
    </source>
</evidence>
<proteinExistence type="inferred from homology"/>
<evidence type="ECO:0000313" key="6">
    <source>
        <dbReference type="Proteomes" id="UP001153269"/>
    </source>
</evidence>
<evidence type="ECO:0000256" key="4">
    <source>
        <dbReference type="SAM" id="MobiDB-lite"/>
    </source>
</evidence>
<dbReference type="GO" id="GO:0004865">
    <property type="term" value="F:protein serine/threonine phosphatase inhibitor activity"/>
    <property type="evidence" value="ECO:0007669"/>
    <property type="project" value="TreeGrafter"/>
</dbReference>
<feature type="region of interest" description="Disordered" evidence="4">
    <location>
        <begin position="138"/>
        <end position="180"/>
    </location>
</feature>
<dbReference type="AlphaFoldDB" id="A0A9N7VJ29"/>
<keyword evidence="3" id="KW-0650">Protein phosphatase inhibitor</keyword>
<comment type="caution">
    <text evidence="5">The sequence shown here is derived from an EMBL/GenBank/DDBJ whole genome shotgun (WGS) entry which is preliminary data.</text>
</comment>
<dbReference type="PANTHER" id="PTHR16188:SF6">
    <property type="entry name" value="PROTEIN PHOSPHATASE 1 REGULATORY SUBUNIT 14C"/>
    <property type="match status" value="1"/>
</dbReference>
<sequence length="203" mass="21929">MSAASTETSAPLPTAGSRVFFQGASGVSCVGSGPITGDDPVQKRQGKVTVKYDRKELRKRLVLEEWIIEQLSELYDCEVPRLGEQSPSSPRRRRLGVRHASTFFWGGEVLFRGASRRQWCGVLSFSWTVGRCPSPVRKAGRWRGPGTAVGGSDSGRVSGPSRGSPQLRRPMGEPSVRAGPPLAVRLGWRLAARTGADQGNPTV</sequence>
<dbReference type="Gene3D" id="1.10.150.220">
    <property type="entry name" value="CPI-17"/>
    <property type="match status" value="1"/>
</dbReference>
<dbReference type="InterPro" id="IPR036658">
    <property type="entry name" value="CPI-17_sf"/>
</dbReference>
<protein>
    <recommendedName>
        <fullName evidence="7">Protein phosphatase 1 regulatory subunit 14C</fullName>
    </recommendedName>
</protein>
<reference evidence="5" key="1">
    <citation type="submission" date="2020-03" db="EMBL/GenBank/DDBJ databases">
        <authorList>
            <person name="Weist P."/>
        </authorList>
    </citation>
    <scope>NUCLEOTIDE SEQUENCE</scope>
</reference>
<dbReference type="PANTHER" id="PTHR16188">
    <property type="entry name" value="PROTEIN PHOSPHATASE 1 INHIBITOR POTENTIATED BY PROTEIN KINASE C"/>
    <property type="match status" value="1"/>
</dbReference>
<accession>A0A9N7VJ29</accession>
<dbReference type="EMBL" id="CADEAL010004044">
    <property type="protein sequence ID" value="CAB1450173.1"/>
    <property type="molecule type" value="Genomic_DNA"/>
</dbReference>
<comment type="similarity">
    <text evidence="1">Belongs to the PP1 inhibitor family.</text>
</comment>
<evidence type="ECO:0000256" key="3">
    <source>
        <dbReference type="ARBA" id="ARBA00023272"/>
    </source>
</evidence>
<organism evidence="5 6">
    <name type="scientific">Pleuronectes platessa</name>
    <name type="common">European plaice</name>
    <dbReference type="NCBI Taxonomy" id="8262"/>
    <lineage>
        <taxon>Eukaryota</taxon>
        <taxon>Metazoa</taxon>
        <taxon>Chordata</taxon>
        <taxon>Craniata</taxon>
        <taxon>Vertebrata</taxon>
        <taxon>Euteleostomi</taxon>
        <taxon>Actinopterygii</taxon>
        <taxon>Neopterygii</taxon>
        <taxon>Teleostei</taxon>
        <taxon>Neoteleostei</taxon>
        <taxon>Acanthomorphata</taxon>
        <taxon>Carangaria</taxon>
        <taxon>Pleuronectiformes</taxon>
        <taxon>Pleuronectoidei</taxon>
        <taxon>Pleuronectidae</taxon>
        <taxon>Pleuronectes</taxon>
    </lineage>
</organism>
<evidence type="ECO:0000313" key="5">
    <source>
        <dbReference type="EMBL" id="CAB1450173.1"/>
    </source>
</evidence>
<evidence type="ECO:0000256" key="2">
    <source>
        <dbReference type="ARBA" id="ARBA00022553"/>
    </source>
</evidence>
<dbReference type="Proteomes" id="UP001153269">
    <property type="component" value="Unassembled WGS sequence"/>
</dbReference>
<name>A0A9N7VJ29_PLEPL</name>